<keyword evidence="1 8" id="KW-0639">Primosome</keyword>
<comment type="subunit">
    <text evidence="8">Component of the replication restart primosome.</text>
</comment>
<proteinExistence type="inferred from homology"/>
<comment type="similarity">
    <text evidence="8">Belongs to the helicase family. PriA subfamily.</text>
</comment>
<keyword evidence="5 8" id="KW-0862">Zinc</keyword>
<evidence type="ECO:0000256" key="1">
    <source>
        <dbReference type="ARBA" id="ARBA00022515"/>
    </source>
</evidence>
<accession>A0ABQ2F9A1</accession>
<dbReference type="EMBL" id="BMLB01000005">
    <property type="protein sequence ID" value="GGK74330.1"/>
    <property type="molecule type" value="Genomic_DNA"/>
</dbReference>
<dbReference type="PANTHER" id="PTHR30580:SF0">
    <property type="entry name" value="PRIMOSOMAL PROTEIN N"/>
    <property type="match status" value="1"/>
</dbReference>
<protein>
    <recommendedName>
        <fullName evidence="8">Probable replication restart protein PriA</fullName>
    </recommendedName>
    <alternativeName>
        <fullName evidence="8">Putative ATP-dependent DNA helicase PriA</fullName>
    </alternativeName>
</protein>
<evidence type="ECO:0000313" key="11">
    <source>
        <dbReference type="EMBL" id="GGK74330.1"/>
    </source>
</evidence>
<feature type="region of interest" description="Disordered" evidence="9">
    <location>
        <begin position="149"/>
        <end position="176"/>
    </location>
</feature>
<keyword evidence="2 8" id="KW-0235">DNA replication</keyword>
<dbReference type="InterPro" id="IPR005259">
    <property type="entry name" value="PriA"/>
</dbReference>
<evidence type="ECO:0000256" key="3">
    <source>
        <dbReference type="ARBA" id="ARBA00022723"/>
    </source>
</evidence>
<dbReference type="Gene3D" id="3.40.1440.60">
    <property type="entry name" value="PriA, 3(prime) DNA-binding domain"/>
    <property type="match status" value="1"/>
</dbReference>
<keyword evidence="7 8" id="KW-0238">DNA-binding</keyword>
<evidence type="ECO:0000256" key="9">
    <source>
        <dbReference type="SAM" id="MobiDB-lite"/>
    </source>
</evidence>
<feature type="binding site" evidence="8">
    <location>
        <position position="472"/>
    </location>
    <ligand>
        <name>Zn(2+)</name>
        <dbReference type="ChEBI" id="CHEBI:29105"/>
        <label>1</label>
    </ligand>
</feature>
<dbReference type="HAMAP" id="MF_00983">
    <property type="entry name" value="PriA"/>
    <property type="match status" value="1"/>
</dbReference>
<keyword evidence="12" id="KW-1185">Reference proteome</keyword>
<evidence type="ECO:0000256" key="5">
    <source>
        <dbReference type="ARBA" id="ARBA00022833"/>
    </source>
</evidence>
<evidence type="ECO:0000256" key="4">
    <source>
        <dbReference type="ARBA" id="ARBA00022741"/>
    </source>
</evidence>
<dbReference type="PANTHER" id="PTHR30580">
    <property type="entry name" value="PRIMOSOMAL PROTEIN N"/>
    <property type="match status" value="1"/>
</dbReference>
<evidence type="ECO:0000256" key="7">
    <source>
        <dbReference type="ARBA" id="ARBA00023125"/>
    </source>
</evidence>
<dbReference type="SUPFAM" id="SSF52540">
    <property type="entry name" value="P-loop containing nucleoside triphosphate hydrolases"/>
    <property type="match status" value="1"/>
</dbReference>
<comment type="caution">
    <text evidence="8">As this protein does not have any detectable helicase domains, it probably does not have helicase activity.</text>
</comment>
<keyword evidence="3 8" id="KW-0479">Metal-binding</keyword>
<sequence length="712" mass="74351">MMTDRSGAAEDAGEQLALVPVPVARRRAPSRAPVAERPTATAAPVATVVVDTPLAHLDRPFEYLVPAELDDEARPGARVRVRFAGRDHDGFLLARHDVAEHTGRLAPLRRVVSPEPVLTPSVAAAAREVADHYGGSLADVLRLAVPPRHARAERGVSPGPAEDGRVDPADADPTARDRGTLGGAWAAYPAGPALLRRLAAGESPSAAWLALPAQPHGRGWATALAEVVAATWRSGRSAVVVVPDHRDVARLVPEVEALVGEGECVQLTADLGPEARYRAFLTVLRGHARVVVGTRSAAWAPVRDAGLFACWDDGDDLHHEPRAPYPHVREVLRVRARTEGAGLLVGGLGRSVELQSWVERGELPDVSAARGTVRAVAPAVVVAGEGHQQDRDAAARSARIPSVAWRALREGLEHGPVLVQVPRQGYVVSLSCQECRAPVRCSRCEGPVGIGGGGRTPACRWCGTPARAGQACRSCGSSRLRSAGLGEQRTAEELGRAFPSVRVISSGGQHVVARVDDAPALVVATPGAEPWAPSGYHAVALLDAWRLLDRATIDAGVEALRRWTAAAGLVRPTGAGGASAARVVLCGAPPHAGVPAVEALVRWDPVGLATRELADRTALGLPPARRHAAVRGPARAVDEVVEALGAAGHVVLGRPLADERDEAQVLVREGDAGDGDPPGSLAAGVRAVRASRSARKADEVVRAVLDPGDGLL</sequence>
<dbReference type="Proteomes" id="UP000662111">
    <property type="component" value="Unassembled WGS sequence"/>
</dbReference>
<evidence type="ECO:0000313" key="12">
    <source>
        <dbReference type="Proteomes" id="UP000662111"/>
    </source>
</evidence>
<evidence type="ECO:0000256" key="2">
    <source>
        <dbReference type="ARBA" id="ARBA00022705"/>
    </source>
</evidence>
<feature type="binding site" evidence="8">
    <location>
        <position position="432"/>
    </location>
    <ligand>
        <name>Zn(2+)</name>
        <dbReference type="ChEBI" id="CHEBI:29105"/>
        <label>1</label>
    </ligand>
</feature>
<dbReference type="InterPro" id="IPR027417">
    <property type="entry name" value="P-loop_NTPase"/>
</dbReference>
<feature type="binding site" evidence="8">
    <location>
        <position position="462"/>
    </location>
    <ligand>
        <name>Zn(2+)</name>
        <dbReference type="ChEBI" id="CHEBI:29105"/>
        <label>2</label>
    </ligand>
</feature>
<comment type="caution">
    <text evidence="11">The sequence shown here is derived from an EMBL/GenBank/DDBJ whole genome shotgun (WGS) entry which is preliminary data.</text>
</comment>
<evidence type="ECO:0000256" key="6">
    <source>
        <dbReference type="ARBA" id="ARBA00022840"/>
    </source>
</evidence>
<feature type="binding site" evidence="8">
    <location>
        <position position="441"/>
    </location>
    <ligand>
        <name>Zn(2+)</name>
        <dbReference type="ChEBI" id="CHEBI:29105"/>
        <label>2</label>
    </ligand>
</feature>
<feature type="compositionally biased region" description="Basic and acidic residues" evidence="9">
    <location>
        <begin position="162"/>
        <end position="176"/>
    </location>
</feature>
<dbReference type="Pfam" id="PF17764">
    <property type="entry name" value="PriA_3primeBD"/>
    <property type="match status" value="1"/>
</dbReference>
<gene>
    <name evidence="8 11" type="primary">priA</name>
    <name evidence="11" type="ORF">GCM10011509_23640</name>
</gene>
<feature type="binding site" evidence="8">
    <location>
        <position position="444"/>
    </location>
    <ligand>
        <name>Zn(2+)</name>
        <dbReference type="ChEBI" id="CHEBI:29105"/>
        <label>2</label>
    </ligand>
</feature>
<keyword evidence="6 8" id="KW-0067">ATP-binding</keyword>
<dbReference type="Gene3D" id="3.40.50.300">
    <property type="entry name" value="P-loop containing nucleotide triphosphate hydrolases"/>
    <property type="match status" value="1"/>
</dbReference>
<feature type="binding site" evidence="8">
    <location>
        <position position="475"/>
    </location>
    <ligand>
        <name>Zn(2+)</name>
        <dbReference type="ChEBI" id="CHEBI:29105"/>
        <label>1</label>
    </ligand>
</feature>
<comment type="function">
    <text evidence="8">Initiates the restart of stalled replication forks, which reloads the replicative helicase on sites other than the origin of replication. Recognizes and binds to abandoned replication forks and remodels them to uncover a helicase loading site. Promotes assembly of the primosome at these replication forks.</text>
</comment>
<name>A0ABQ2F9A1_9MICO</name>
<comment type="cofactor">
    <cofactor evidence="8">
        <name>Zn(2+)</name>
        <dbReference type="ChEBI" id="CHEBI:29105"/>
    </cofactor>
    <text evidence="8">Binds 2 zinc ions per subunit.</text>
</comment>
<dbReference type="InterPro" id="IPR041222">
    <property type="entry name" value="PriA_3primeBD"/>
</dbReference>
<feature type="binding site" evidence="8">
    <location>
        <position position="435"/>
    </location>
    <ligand>
        <name>Zn(2+)</name>
        <dbReference type="ChEBI" id="CHEBI:29105"/>
        <label>1</label>
    </ligand>
</feature>
<organism evidence="11 12">
    <name type="scientific">Ornithinimicrobium pekingense</name>
    <dbReference type="NCBI Taxonomy" id="384677"/>
    <lineage>
        <taxon>Bacteria</taxon>
        <taxon>Bacillati</taxon>
        <taxon>Actinomycetota</taxon>
        <taxon>Actinomycetes</taxon>
        <taxon>Micrococcales</taxon>
        <taxon>Ornithinimicrobiaceae</taxon>
        <taxon>Ornithinimicrobium</taxon>
    </lineage>
</organism>
<evidence type="ECO:0000259" key="10">
    <source>
        <dbReference type="Pfam" id="PF17764"/>
    </source>
</evidence>
<feature type="binding site" evidence="8">
    <location>
        <position position="459"/>
    </location>
    <ligand>
        <name>Zn(2+)</name>
        <dbReference type="ChEBI" id="CHEBI:29105"/>
        <label>2</label>
    </ligand>
</feature>
<dbReference type="InterPro" id="IPR042115">
    <property type="entry name" value="PriA_3primeBD_sf"/>
</dbReference>
<keyword evidence="4 8" id="KW-0547">Nucleotide-binding</keyword>
<reference evidence="12" key="1">
    <citation type="journal article" date="2019" name="Int. J. Syst. Evol. Microbiol.">
        <title>The Global Catalogue of Microorganisms (GCM) 10K type strain sequencing project: providing services to taxonomists for standard genome sequencing and annotation.</title>
        <authorList>
            <consortium name="The Broad Institute Genomics Platform"/>
            <consortium name="The Broad Institute Genome Sequencing Center for Infectious Disease"/>
            <person name="Wu L."/>
            <person name="Ma J."/>
        </authorList>
    </citation>
    <scope>NUCLEOTIDE SEQUENCE [LARGE SCALE GENOMIC DNA]</scope>
    <source>
        <strain evidence="12">CGMCC 1.5362</strain>
    </source>
</reference>
<feature type="domain" description="Primosomal protein N' 3' DNA-binding" evidence="10">
    <location>
        <begin position="48"/>
        <end position="146"/>
    </location>
</feature>
<evidence type="ECO:0000256" key="8">
    <source>
        <dbReference type="HAMAP-Rule" id="MF_00983"/>
    </source>
</evidence>